<keyword evidence="1" id="KW-1133">Transmembrane helix</keyword>
<reference evidence="2 3" key="1">
    <citation type="journal article" date="2014" name="PLoS Genet.">
        <title>Phylogenetically driven sequencing of extremely halophilic archaea reveals strategies for static and dynamic osmo-response.</title>
        <authorList>
            <person name="Becker E.A."/>
            <person name="Seitzer P.M."/>
            <person name="Tritt A."/>
            <person name="Larsen D."/>
            <person name="Krusor M."/>
            <person name="Yao A.I."/>
            <person name="Wu D."/>
            <person name="Madern D."/>
            <person name="Eisen J.A."/>
            <person name="Darling A.E."/>
            <person name="Facciotti M.T."/>
        </authorList>
    </citation>
    <scope>NUCLEOTIDE SEQUENCE [LARGE SCALE GENOMIC DNA]</scope>
    <source>
        <strain evidence="2 3">JCM 13563</strain>
    </source>
</reference>
<dbReference type="EMBL" id="AOIT01000016">
    <property type="protein sequence ID" value="ELZ25137.1"/>
    <property type="molecule type" value="Genomic_DNA"/>
</dbReference>
<dbReference type="eggNOG" id="arCOG03392">
    <property type="taxonomic scope" value="Archaea"/>
</dbReference>
<organism evidence="2 3">
    <name type="scientific">Natrinema limicola JCM 13563</name>
    <dbReference type="NCBI Taxonomy" id="1230457"/>
    <lineage>
        <taxon>Archaea</taxon>
        <taxon>Methanobacteriati</taxon>
        <taxon>Methanobacteriota</taxon>
        <taxon>Stenosarchaea group</taxon>
        <taxon>Halobacteria</taxon>
        <taxon>Halobacteriales</taxon>
        <taxon>Natrialbaceae</taxon>
        <taxon>Natrinema</taxon>
    </lineage>
</organism>
<protein>
    <submittedName>
        <fullName evidence="2">Membrane-bound metal-dependent hydrolase</fullName>
    </submittedName>
</protein>
<evidence type="ECO:0000256" key="1">
    <source>
        <dbReference type="SAM" id="Phobius"/>
    </source>
</evidence>
<dbReference type="AlphaFoldDB" id="M0CRW4"/>
<dbReference type="Proteomes" id="UP000011615">
    <property type="component" value="Unassembled WGS sequence"/>
</dbReference>
<keyword evidence="1" id="KW-0472">Membrane</keyword>
<evidence type="ECO:0000313" key="2">
    <source>
        <dbReference type="EMBL" id="ELZ25137.1"/>
    </source>
</evidence>
<dbReference type="STRING" id="1230457.C476_01817"/>
<sequence>MNGRSMWPWGHLAVAYLLFTVVTHRRFGRPPRAWPAIALAVGSQMPDLIDKPLAWNFGVLPGGRTLAHSLFVVACLVPAVLLVAGRLEGRAVGVGFLVGYGSHLLADIPPAVLSGEFAYAAYLLWPVLEQPPEDPVAGIFDAIFHYYTMGPYEWVQFGLFAVAALAWYRDGMPGLGLVSASLERRLGVES</sequence>
<name>M0CRW4_9EURY</name>
<keyword evidence="1" id="KW-0812">Transmembrane</keyword>
<comment type="caution">
    <text evidence="2">The sequence shown here is derived from an EMBL/GenBank/DDBJ whole genome shotgun (WGS) entry which is preliminary data.</text>
</comment>
<accession>M0CRW4</accession>
<dbReference type="InterPro" id="IPR007404">
    <property type="entry name" value="YdjM-like"/>
</dbReference>
<dbReference type="PATRIC" id="fig|1230457.4.peg.354"/>
<gene>
    <name evidence="2" type="ORF">C476_01817</name>
</gene>
<dbReference type="Pfam" id="PF04307">
    <property type="entry name" value="YdjM"/>
    <property type="match status" value="1"/>
</dbReference>
<evidence type="ECO:0000313" key="3">
    <source>
        <dbReference type="Proteomes" id="UP000011615"/>
    </source>
</evidence>
<keyword evidence="3" id="KW-1185">Reference proteome</keyword>
<feature type="transmembrane region" description="Helical" evidence="1">
    <location>
        <begin position="64"/>
        <end position="84"/>
    </location>
</feature>
<dbReference type="GO" id="GO:0016787">
    <property type="term" value="F:hydrolase activity"/>
    <property type="evidence" value="ECO:0007669"/>
    <property type="project" value="UniProtKB-KW"/>
</dbReference>
<keyword evidence="2" id="KW-0378">Hydrolase</keyword>
<proteinExistence type="predicted"/>